<dbReference type="KEGG" id="cic:CICLE_v100114701m"/>
<reference evidence="2 3" key="1">
    <citation type="submission" date="2013-10" db="EMBL/GenBank/DDBJ databases">
        <authorList>
            <consortium name="International Citrus Genome Consortium"/>
            <person name="Jenkins J."/>
            <person name="Schmutz J."/>
            <person name="Prochnik S."/>
            <person name="Rokhsar D."/>
            <person name="Gmitter F."/>
            <person name="Ollitrault P."/>
            <person name="Machado M."/>
            <person name="Talon M."/>
            <person name="Wincker P."/>
            <person name="Jaillon O."/>
            <person name="Morgante M."/>
        </authorList>
    </citation>
    <scope>NUCLEOTIDE SEQUENCE</scope>
    <source>
        <strain evidence="3">cv. Clemenules</strain>
    </source>
</reference>
<name>V4UTD7_CITCL</name>
<protein>
    <submittedName>
        <fullName evidence="2">Uncharacterized protein</fullName>
    </submittedName>
</protein>
<organism evidence="2 3">
    <name type="scientific">Citrus clementina</name>
    <name type="common">Clementine</name>
    <name type="synonym">Citrus deliciosa x Citrus sinensis</name>
    <dbReference type="NCBI Taxonomy" id="85681"/>
    <lineage>
        <taxon>Eukaryota</taxon>
        <taxon>Viridiplantae</taxon>
        <taxon>Streptophyta</taxon>
        <taxon>Embryophyta</taxon>
        <taxon>Tracheophyta</taxon>
        <taxon>Spermatophyta</taxon>
        <taxon>Magnoliopsida</taxon>
        <taxon>eudicotyledons</taxon>
        <taxon>Gunneridae</taxon>
        <taxon>Pentapetalae</taxon>
        <taxon>rosids</taxon>
        <taxon>malvids</taxon>
        <taxon>Sapindales</taxon>
        <taxon>Rutaceae</taxon>
        <taxon>Aurantioideae</taxon>
        <taxon>Citrus</taxon>
    </lineage>
</organism>
<gene>
    <name evidence="2" type="ORF">CICLE_v100114701mg</name>
</gene>
<feature type="region of interest" description="Disordered" evidence="1">
    <location>
        <begin position="108"/>
        <end position="158"/>
    </location>
</feature>
<dbReference type="Proteomes" id="UP000030687">
    <property type="component" value="Unassembled WGS sequence"/>
</dbReference>
<dbReference type="STRING" id="85681.V4UTD7"/>
<accession>V4UTD7</accession>
<dbReference type="PANTHER" id="PTHR31949">
    <property type="entry name" value="GASTRIC MUCIN-LIKE PROTEIN"/>
    <property type="match status" value="1"/>
</dbReference>
<sequence>MNRYSNNHLRESLVGGRNIPVGMHLHHQHRRGQSLTGSTKDTSDENHLDLFSKSRRSLSVASSDDSSDVSVKLGRLSVGSAKLAKSGVDDLLSSTDGGKHDYDWLLTPPGTPLFPSSDGSESQLNPVAPRISSLARSVSTSKASRPTTYNRFSTPERS</sequence>
<keyword evidence="3" id="KW-1185">Reference proteome</keyword>
<proteinExistence type="predicted"/>
<evidence type="ECO:0000313" key="2">
    <source>
        <dbReference type="EMBL" id="ESR42874.1"/>
    </source>
</evidence>
<dbReference type="GO" id="GO:0043622">
    <property type="term" value="P:cortical microtubule organization"/>
    <property type="evidence" value="ECO:0007669"/>
    <property type="project" value="TreeGrafter"/>
</dbReference>
<dbReference type="eggNOG" id="ENOG502QTMQ">
    <property type="taxonomic scope" value="Eukaryota"/>
</dbReference>
<feature type="region of interest" description="Disordered" evidence="1">
    <location>
        <begin position="25"/>
        <end position="46"/>
    </location>
</feature>
<evidence type="ECO:0000313" key="3">
    <source>
        <dbReference type="Proteomes" id="UP000030687"/>
    </source>
</evidence>
<feature type="non-terminal residue" evidence="2">
    <location>
        <position position="158"/>
    </location>
</feature>
<evidence type="ECO:0000256" key="1">
    <source>
        <dbReference type="SAM" id="MobiDB-lite"/>
    </source>
</evidence>
<dbReference type="Gramene" id="ESR42874">
    <property type="protein sequence ID" value="ESR42874"/>
    <property type="gene ID" value="CICLE_v100114701mg"/>
</dbReference>
<dbReference type="AlphaFoldDB" id="V4UTD7"/>
<dbReference type="PANTHER" id="PTHR31949:SF2">
    <property type="entry name" value="OS05G0480600 PROTEIN"/>
    <property type="match status" value="1"/>
</dbReference>
<dbReference type="OMA" id="GMHLHHQ"/>
<dbReference type="EMBL" id="KI536861">
    <property type="protein sequence ID" value="ESR42874.1"/>
    <property type="molecule type" value="Genomic_DNA"/>
</dbReference>
<dbReference type="GO" id="GO:0055028">
    <property type="term" value="C:cortical microtubule"/>
    <property type="evidence" value="ECO:0007669"/>
    <property type="project" value="TreeGrafter"/>
</dbReference>
<dbReference type="InParanoid" id="V4UTD7"/>
<feature type="compositionally biased region" description="Polar residues" evidence="1">
    <location>
        <begin position="134"/>
        <end position="158"/>
    </location>
</feature>